<dbReference type="CDD" id="cd18038">
    <property type="entry name" value="DEXXQc_Helz-like"/>
    <property type="match status" value="1"/>
</dbReference>
<dbReference type="Gene3D" id="3.40.50.300">
    <property type="entry name" value="P-loop containing nucleotide triphosphate hydrolases"/>
    <property type="match status" value="2"/>
</dbReference>
<dbReference type="InterPro" id="IPR041677">
    <property type="entry name" value="DNA2/NAM7_AAA_11"/>
</dbReference>
<dbReference type="AlphaFoldDB" id="A0A3B3Q6V6"/>
<keyword evidence="6" id="KW-0378">Hydrolase</keyword>
<feature type="domain" description="Helicase MOV-10 Ig-like" evidence="16">
    <location>
        <begin position="119"/>
        <end position="242"/>
    </location>
</feature>
<sequence length="976" mass="111248">MGTKFKRSREGGLRFIDYLLTTGEKWENKKQLKEIYNKDFRNRDGVSYPNFSSVLYVLVRSGKATVRGEWVQLVFPNQRRSPYRQNQPSSVPGAHEVSQAASSAEVAPALLDLDQRSGQYISDDKSIKITSEPEIVDGKIQHTFHALQKVYIVKLFIQNTSTGLVQLTNTSISQWTHYYKLTDGSKVTDAHPLQLHPEHTQEVKVEFQSDHYGVVPATLDFEFQRGPLGSEKPFRITCSLEANFQGHLAAGLGPIAPYKPAQPPKQSDVVPMAEEGVKPDSSAENNLQTVVQLYAYQCPEYLSDLIKFLKRGQFISRGSNKFQTSKSILQSRLDFQNYSQRFKLLLHLEEYQMNKDIMKYSMENVTMTQDRNKNYLLVLDVPGLAENRPSLLRGDCILASKAENREPLIKYKGYVHWVELNKVLLGFSEKLLRSFISNMRFNVEFTISRLLLRLQHRAVQLAEQTNLGEVLFPTGRDSKNVPLLPLRLFDEKLGKNEEQRSAIRHIVSGSSRPAPYIVFGPPGTGKTVTLVEAIKQVAKNKSAHILACAPSNSAADLLCERLLGDHLERRNVYRLYASSVDPKNIPNKLQECCNFENDGFVFPSKKTLMTYSVLVTTLYTAGRFVTGGFPMNHFTYIFVDEAGQATEPETIISIAGLLQAETGQVVLAGDPKQLGPIIRSTLAKEYGLDLSLLERLMSRNQLYMKNSESRFDERYVTKLVKNYRSHPAILKIPNELFYDGELQVHADPILRNSYCNWEHLLRRDFPVIFEGVTGKEQREQNSPSFFNVTEVEIIVQYLKKLFQTQAKKGLQTLSPKDIGIIAPYRKQVQKIRKAITVTDRELSRLKDIEDLKVGAVEEFQGQERKVIMISTVRSDTNHIKMDHEFQIGFLSNEKRFNVAVTRAKALLIVVGNPIVLNKEPNWKRFIQYCTEEQGYTGVKYWESEGEALIIGADVRDDETEESAIQRYEDPPFRREE</sequence>
<feature type="domain" description="DNA2/NAM7 helicase-like C-terminal" evidence="14">
    <location>
        <begin position="689"/>
        <end position="912"/>
    </location>
</feature>
<evidence type="ECO:0000313" key="20">
    <source>
        <dbReference type="Proteomes" id="UP000261540"/>
    </source>
</evidence>
<dbReference type="GO" id="GO:0005524">
    <property type="term" value="F:ATP binding"/>
    <property type="evidence" value="ECO:0007669"/>
    <property type="project" value="UniProtKB-KW"/>
</dbReference>
<keyword evidence="4" id="KW-0963">Cytoplasm</keyword>
<evidence type="ECO:0000313" key="19">
    <source>
        <dbReference type="Ensembl" id="ENSPKIP00000001888.1"/>
    </source>
</evidence>
<dbReference type="InterPro" id="IPR041679">
    <property type="entry name" value="DNA2/NAM7-like_C"/>
</dbReference>
<evidence type="ECO:0000256" key="2">
    <source>
        <dbReference type="ARBA" id="ARBA00005601"/>
    </source>
</evidence>
<keyword evidence="8" id="KW-0067">ATP-binding</keyword>
<keyword evidence="20" id="KW-1185">Reference proteome</keyword>
<keyword evidence="5" id="KW-0547">Nucleotide-binding</keyword>
<dbReference type="Pfam" id="PF13087">
    <property type="entry name" value="AAA_12"/>
    <property type="match status" value="1"/>
</dbReference>
<comment type="catalytic activity">
    <reaction evidence="11">
        <text>ATP + H2O = ADP + phosphate + H(+)</text>
        <dbReference type="Rhea" id="RHEA:13065"/>
        <dbReference type="ChEBI" id="CHEBI:15377"/>
        <dbReference type="ChEBI" id="CHEBI:15378"/>
        <dbReference type="ChEBI" id="CHEBI:30616"/>
        <dbReference type="ChEBI" id="CHEBI:43474"/>
        <dbReference type="ChEBI" id="CHEBI:456216"/>
        <dbReference type="EC" id="3.6.4.13"/>
    </reaction>
</comment>
<evidence type="ECO:0000256" key="1">
    <source>
        <dbReference type="ARBA" id="ARBA00004201"/>
    </source>
</evidence>
<feature type="domain" description="Helicase MOV-10 N-terminal" evidence="15">
    <location>
        <begin position="9"/>
        <end position="72"/>
    </location>
</feature>
<accession>A0A3B3Q6V6</accession>
<evidence type="ECO:0000256" key="10">
    <source>
        <dbReference type="ARBA" id="ARBA00023158"/>
    </source>
</evidence>
<dbReference type="Pfam" id="PF13086">
    <property type="entry name" value="AAA_11"/>
    <property type="match status" value="2"/>
</dbReference>
<evidence type="ECO:0000259" key="18">
    <source>
        <dbReference type="Pfam" id="PF21635"/>
    </source>
</evidence>
<keyword evidence="10" id="KW-0943">RNA-mediated gene silencing</keyword>
<evidence type="ECO:0000256" key="9">
    <source>
        <dbReference type="ARBA" id="ARBA00022884"/>
    </source>
</evidence>
<dbReference type="Pfam" id="PF21635">
    <property type="entry name" value="Mov-10_helical"/>
    <property type="match status" value="1"/>
</dbReference>
<dbReference type="InterPro" id="IPR049079">
    <property type="entry name" value="Mov-10_helical"/>
</dbReference>
<dbReference type="InterPro" id="IPR047187">
    <property type="entry name" value="SF1_C_Upf1"/>
</dbReference>
<evidence type="ECO:0000259" key="14">
    <source>
        <dbReference type="Pfam" id="PF13087"/>
    </source>
</evidence>
<dbReference type="Ensembl" id="ENSPKIT00000025822.1">
    <property type="protein sequence ID" value="ENSPKIP00000001888.1"/>
    <property type="gene ID" value="ENSPKIG00000019999.1"/>
</dbReference>
<dbReference type="GO" id="GO:0000932">
    <property type="term" value="C:P-body"/>
    <property type="evidence" value="ECO:0007669"/>
    <property type="project" value="UniProtKB-SubCell"/>
</dbReference>
<dbReference type="GO" id="GO:0003723">
    <property type="term" value="F:RNA binding"/>
    <property type="evidence" value="ECO:0007669"/>
    <property type="project" value="UniProtKB-KW"/>
</dbReference>
<dbReference type="Pfam" id="PF21633">
    <property type="entry name" value="MOV-10_Ig-like"/>
    <property type="match status" value="1"/>
</dbReference>
<evidence type="ECO:0000259" key="13">
    <source>
        <dbReference type="Pfam" id="PF13086"/>
    </source>
</evidence>
<feature type="compositionally biased region" description="Basic and acidic residues" evidence="12">
    <location>
        <begin position="966"/>
        <end position="976"/>
    </location>
</feature>
<proteinExistence type="inferred from homology"/>
<dbReference type="GO" id="GO:0016787">
    <property type="term" value="F:hydrolase activity"/>
    <property type="evidence" value="ECO:0007669"/>
    <property type="project" value="UniProtKB-KW"/>
</dbReference>
<reference evidence="19" key="2">
    <citation type="submission" date="2025-09" db="UniProtKB">
        <authorList>
            <consortium name="Ensembl"/>
        </authorList>
    </citation>
    <scope>IDENTIFICATION</scope>
</reference>
<reference evidence="19" key="1">
    <citation type="submission" date="2025-08" db="UniProtKB">
        <authorList>
            <consortium name="Ensembl"/>
        </authorList>
    </citation>
    <scope>IDENTIFICATION</scope>
</reference>
<dbReference type="Pfam" id="PF21634">
    <property type="entry name" value="MOV-10_beta-barrel"/>
    <property type="match status" value="1"/>
</dbReference>
<evidence type="ECO:0000256" key="3">
    <source>
        <dbReference type="ARBA" id="ARBA00012552"/>
    </source>
</evidence>
<dbReference type="GO" id="GO:0031047">
    <property type="term" value="P:regulatory ncRNA-mediated gene silencing"/>
    <property type="evidence" value="ECO:0007669"/>
    <property type="project" value="UniProtKB-KW"/>
</dbReference>
<dbReference type="CDD" id="cd18808">
    <property type="entry name" value="SF1_C_Upf1"/>
    <property type="match status" value="1"/>
</dbReference>
<comment type="similarity">
    <text evidence="2">Belongs to the DNA2/NAM7 helicase family. SDE3 subfamily.</text>
</comment>
<dbReference type="PANTHER" id="PTHR45418">
    <property type="entry name" value="CANCER/TESTIS ANTIGEN 55"/>
    <property type="match status" value="1"/>
</dbReference>
<dbReference type="Pfam" id="PF21632">
    <property type="entry name" value="MOV-10_N"/>
    <property type="match status" value="1"/>
</dbReference>
<protein>
    <recommendedName>
        <fullName evidence="3">RNA helicase</fullName>
        <ecNumber evidence="3">3.6.4.13</ecNumber>
    </recommendedName>
</protein>
<evidence type="ECO:0000256" key="8">
    <source>
        <dbReference type="ARBA" id="ARBA00022840"/>
    </source>
</evidence>
<feature type="domain" description="Helicase MOV-10-like beta-barrel" evidence="17">
    <location>
        <begin position="360"/>
        <end position="445"/>
    </location>
</feature>
<dbReference type="SUPFAM" id="SSF52540">
    <property type="entry name" value="P-loop containing nucleoside triphosphate hydrolases"/>
    <property type="match status" value="1"/>
</dbReference>
<dbReference type="Proteomes" id="UP000261540">
    <property type="component" value="Unplaced"/>
</dbReference>
<feature type="domain" description="Helicase MOV-10 helical" evidence="18">
    <location>
        <begin position="293"/>
        <end position="358"/>
    </location>
</feature>
<dbReference type="InterPro" id="IPR049075">
    <property type="entry name" value="MOV-10_N"/>
</dbReference>
<evidence type="ECO:0000259" key="16">
    <source>
        <dbReference type="Pfam" id="PF21633"/>
    </source>
</evidence>
<dbReference type="InterPro" id="IPR026122">
    <property type="entry name" value="MOV-10/SDE3_DEXXQ/H-box"/>
</dbReference>
<feature type="region of interest" description="Disordered" evidence="12">
    <location>
        <begin position="956"/>
        <end position="976"/>
    </location>
</feature>
<evidence type="ECO:0000256" key="7">
    <source>
        <dbReference type="ARBA" id="ARBA00022806"/>
    </source>
</evidence>
<feature type="domain" description="DNA2/NAM7 helicase helicase" evidence="13">
    <location>
        <begin position="496"/>
        <end position="591"/>
    </location>
</feature>
<evidence type="ECO:0000256" key="4">
    <source>
        <dbReference type="ARBA" id="ARBA00022490"/>
    </source>
</evidence>
<dbReference type="InterPro" id="IPR049080">
    <property type="entry name" value="MOV-10-like_beta-barrel"/>
</dbReference>
<feature type="domain" description="DNA2/NAM7 helicase helicase" evidence="13">
    <location>
        <begin position="605"/>
        <end position="680"/>
    </location>
</feature>
<evidence type="ECO:0000256" key="12">
    <source>
        <dbReference type="SAM" id="MobiDB-lite"/>
    </source>
</evidence>
<evidence type="ECO:0000256" key="5">
    <source>
        <dbReference type="ARBA" id="ARBA00022741"/>
    </source>
</evidence>
<dbReference type="PANTHER" id="PTHR45418:SF1">
    <property type="entry name" value="CANCER_TESTIS ANTIGEN 55"/>
    <property type="match status" value="1"/>
</dbReference>
<keyword evidence="7" id="KW-0347">Helicase</keyword>
<dbReference type="GO" id="GO:0032574">
    <property type="term" value="F:5'-3' RNA helicase activity"/>
    <property type="evidence" value="ECO:0007669"/>
    <property type="project" value="InterPro"/>
</dbReference>
<name>A0A3B3Q6V6_9TELE</name>
<evidence type="ECO:0000259" key="15">
    <source>
        <dbReference type="Pfam" id="PF21632"/>
    </source>
</evidence>
<organism evidence="19 20">
    <name type="scientific">Paramormyrops kingsleyae</name>
    <dbReference type="NCBI Taxonomy" id="1676925"/>
    <lineage>
        <taxon>Eukaryota</taxon>
        <taxon>Metazoa</taxon>
        <taxon>Chordata</taxon>
        <taxon>Craniata</taxon>
        <taxon>Vertebrata</taxon>
        <taxon>Euteleostomi</taxon>
        <taxon>Actinopterygii</taxon>
        <taxon>Neopterygii</taxon>
        <taxon>Teleostei</taxon>
        <taxon>Osteoglossocephala</taxon>
        <taxon>Osteoglossomorpha</taxon>
        <taxon>Osteoglossiformes</taxon>
        <taxon>Mormyridae</taxon>
        <taxon>Paramormyrops</taxon>
    </lineage>
</organism>
<dbReference type="GeneTree" id="ENSGT00940000156024"/>
<evidence type="ECO:0000256" key="11">
    <source>
        <dbReference type="ARBA" id="ARBA00047984"/>
    </source>
</evidence>
<dbReference type="EC" id="3.6.4.13" evidence="3"/>
<evidence type="ECO:0000259" key="17">
    <source>
        <dbReference type="Pfam" id="PF21634"/>
    </source>
</evidence>
<dbReference type="FunFam" id="3.40.50.300:FF:000608">
    <property type="entry name" value="Mov10 RISC complex RNA helicase"/>
    <property type="match status" value="1"/>
</dbReference>
<dbReference type="InterPro" id="IPR027417">
    <property type="entry name" value="P-loop_NTPase"/>
</dbReference>
<dbReference type="STRING" id="1676925.ENSPKIP00000001888"/>
<evidence type="ECO:0000256" key="6">
    <source>
        <dbReference type="ARBA" id="ARBA00022801"/>
    </source>
</evidence>
<keyword evidence="9" id="KW-0694">RNA-binding</keyword>
<comment type="subcellular location">
    <subcellularLocation>
        <location evidence="1">Cytoplasm</location>
        <location evidence="1">P-body</location>
    </subcellularLocation>
</comment>
<dbReference type="OrthoDB" id="6513042at2759"/>
<dbReference type="InterPro" id="IPR049077">
    <property type="entry name" value="MOV-10_Ig-like"/>
</dbReference>